<accession>F0ZYI8</accession>
<keyword evidence="11" id="KW-1185">Reference proteome</keyword>
<dbReference type="Gene3D" id="1.10.510.10">
    <property type="entry name" value="Transferase(Phosphotransferase) domain 1"/>
    <property type="match status" value="1"/>
</dbReference>
<keyword evidence="2 7" id="KW-0547">Nucleotide-binding</keyword>
<feature type="compositionally biased region" description="Low complexity" evidence="8">
    <location>
        <begin position="159"/>
        <end position="175"/>
    </location>
</feature>
<dbReference type="GO" id="GO:0032057">
    <property type="term" value="P:negative regulation of translational initiation in response to stress"/>
    <property type="evidence" value="ECO:0000318"/>
    <property type="project" value="GO_Central"/>
</dbReference>
<dbReference type="SUPFAM" id="SSF56112">
    <property type="entry name" value="Protein kinase-like (PK-like)"/>
    <property type="match status" value="1"/>
</dbReference>
<feature type="binding site" evidence="7">
    <location>
        <position position="239"/>
    </location>
    <ligand>
        <name>ATP</name>
        <dbReference type="ChEBI" id="CHEBI:30616"/>
    </ligand>
</feature>
<dbReference type="eggNOG" id="KOG1035">
    <property type="taxonomic scope" value="Eukaryota"/>
</dbReference>
<evidence type="ECO:0000313" key="10">
    <source>
        <dbReference type="EMBL" id="EGC30986.1"/>
    </source>
</evidence>
<evidence type="ECO:0000256" key="1">
    <source>
        <dbReference type="ARBA" id="ARBA00022679"/>
    </source>
</evidence>
<dbReference type="FunFam" id="3.30.200.20:FF:000856">
    <property type="entry name" value="Kinase, putative"/>
    <property type="match status" value="1"/>
</dbReference>
<evidence type="ECO:0000256" key="3">
    <source>
        <dbReference type="ARBA" id="ARBA00022777"/>
    </source>
</evidence>
<keyword evidence="3" id="KW-0418">Kinase</keyword>
<dbReference type="InterPro" id="IPR050339">
    <property type="entry name" value="CC_SR_Kinase"/>
</dbReference>
<dbReference type="PROSITE" id="PS00107">
    <property type="entry name" value="PROTEIN_KINASE_ATP"/>
    <property type="match status" value="1"/>
</dbReference>
<dbReference type="GO" id="GO:0034198">
    <property type="term" value="P:cellular response to amino acid starvation"/>
    <property type="evidence" value="ECO:0000318"/>
    <property type="project" value="GO_Central"/>
</dbReference>
<dbReference type="GO" id="GO:0005829">
    <property type="term" value="C:cytosol"/>
    <property type="evidence" value="ECO:0000318"/>
    <property type="project" value="GO_Central"/>
</dbReference>
<dbReference type="PROSITE" id="PS50011">
    <property type="entry name" value="PROTEIN_KINASE_DOM"/>
    <property type="match status" value="1"/>
</dbReference>
<dbReference type="CDD" id="cd13996">
    <property type="entry name" value="STKc_EIF2AK"/>
    <property type="match status" value="1"/>
</dbReference>
<dbReference type="InterPro" id="IPR017441">
    <property type="entry name" value="Protein_kinase_ATP_BS"/>
</dbReference>
<gene>
    <name evidence="10" type="ORF">DICPUDRAFT_83097</name>
</gene>
<dbReference type="InterPro" id="IPR008266">
    <property type="entry name" value="Tyr_kinase_AS"/>
</dbReference>
<dbReference type="KEGG" id="dpp:DICPUDRAFT_83097"/>
<dbReference type="GO" id="GO:0005737">
    <property type="term" value="C:cytoplasm"/>
    <property type="evidence" value="ECO:0000318"/>
    <property type="project" value="GO_Central"/>
</dbReference>
<dbReference type="GO" id="GO:0005634">
    <property type="term" value="C:nucleus"/>
    <property type="evidence" value="ECO:0000318"/>
    <property type="project" value="GO_Central"/>
</dbReference>
<keyword evidence="4 7" id="KW-0067">ATP-binding</keyword>
<evidence type="ECO:0000256" key="6">
    <source>
        <dbReference type="ARBA" id="ARBA00048679"/>
    </source>
</evidence>
<evidence type="ECO:0000313" key="11">
    <source>
        <dbReference type="Proteomes" id="UP000001064"/>
    </source>
</evidence>
<evidence type="ECO:0000256" key="4">
    <source>
        <dbReference type="ARBA" id="ARBA00022840"/>
    </source>
</evidence>
<protein>
    <recommendedName>
        <fullName evidence="9">Protein kinase domain-containing protein</fullName>
    </recommendedName>
</protein>
<dbReference type="PANTHER" id="PTHR11042:SF191">
    <property type="entry name" value="SERINE_THREONINE-PROTEIN KINASE DDB_G0283065-RELATED"/>
    <property type="match status" value="1"/>
</dbReference>
<dbReference type="InterPro" id="IPR000719">
    <property type="entry name" value="Prot_kinase_dom"/>
</dbReference>
<dbReference type="Pfam" id="PF00069">
    <property type="entry name" value="Pkinase"/>
    <property type="match status" value="2"/>
</dbReference>
<feature type="compositionally biased region" description="Polar residues" evidence="8">
    <location>
        <begin position="124"/>
        <end position="158"/>
    </location>
</feature>
<dbReference type="AlphaFoldDB" id="F0ZYI8"/>
<organism evidence="10 11">
    <name type="scientific">Dictyostelium purpureum</name>
    <name type="common">Slime mold</name>
    <dbReference type="NCBI Taxonomy" id="5786"/>
    <lineage>
        <taxon>Eukaryota</taxon>
        <taxon>Amoebozoa</taxon>
        <taxon>Evosea</taxon>
        <taxon>Eumycetozoa</taxon>
        <taxon>Dictyostelia</taxon>
        <taxon>Dictyosteliales</taxon>
        <taxon>Dictyosteliaceae</taxon>
        <taxon>Dictyostelium</taxon>
    </lineage>
</organism>
<keyword evidence="1" id="KW-0808">Transferase</keyword>
<sequence>MWKLASAATSKRLSSFSNSNILYGININNNNGGNNDKKKEKKPTETTNTTTTTAPKVTTHINDEKNVLLKKLQLLSKKSTDDITLVGVNNRDINHMTRLLANSGISVSKINNKLLSLQINESEGQASDGNGNNQGHLNSGYNNSTVLNNGKNNNSIQDSLSSSSGSISSSSSSSSLENTKTISSTSSSASSSPLNSYSENKINSRFNSEFNEFRVLGKGGFGIVFKCSNIYDGMEYAVKRIKVNQRIPTKELMEVRAMARLNHPNIVRYYNSWIEEEPTHKHTIDHYGESNNSLFDHNDNQDYTPSSLLATSENSGTITYITNNNNNNNTFNSTASSDFTNYSLNEKKYSLYIQMEFCKYGSLRDLLNENNNIKSINNGITTSIELGLNACREVLRQILIGLKYIHCQGIVHRDLTPDNIFICQSPFTIKIADFGLATTIDSLKTSENRKGLGTYLYSSNEQEQGGNYDQRTDLYSAAAIFFEMLSQFKTTMERSATLTKLKNTLSVSLTSPQLKLQYPKDADFIDCLIQPFLNRPNSNQIPMDNILDFPPTLENLLGFKNNIEEKQQYQQFSLLLN</sequence>
<feature type="region of interest" description="Disordered" evidence="8">
    <location>
        <begin position="124"/>
        <end position="198"/>
    </location>
</feature>
<feature type="domain" description="Protein kinase" evidence="9">
    <location>
        <begin position="210"/>
        <end position="553"/>
    </location>
</feature>
<feature type="compositionally biased region" description="Low complexity" evidence="8">
    <location>
        <begin position="183"/>
        <end position="198"/>
    </location>
</feature>
<feature type="region of interest" description="Disordered" evidence="8">
    <location>
        <begin position="27"/>
        <end position="52"/>
    </location>
</feature>
<dbReference type="GeneID" id="10508282"/>
<proteinExistence type="predicted"/>
<dbReference type="PANTHER" id="PTHR11042">
    <property type="entry name" value="EUKARYOTIC TRANSLATION INITIATION FACTOR 2-ALPHA KINASE EIF2-ALPHA KINASE -RELATED"/>
    <property type="match status" value="1"/>
</dbReference>
<dbReference type="STRING" id="5786.F0ZYI8"/>
<dbReference type="RefSeq" id="XP_003292487.1">
    <property type="nucleotide sequence ID" value="XM_003292439.1"/>
</dbReference>
<evidence type="ECO:0000256" key="8">
    <source>
        <dbReference type="SAM" id="MobiDB-lite"/>
    </source>
</evidence>
<dbReference type="OrthoDB" id="21004at2759"/>
<dbReference type="Proteomes" id="UP000001064">
    <property type="component" value="Unassembled WGS sequence"/>
</dbReference>
<evidence type="ECO:0000256" key="5">
    <source>
        <dbReference type="ARBA" id="ARBA00047899"/>
    </source>
</evidence>
<dbReference type="GO" id="GO:0005524">
    <property type="term" value="F:ATP binding"/>
    <property type="evidence" value="ECO:0007669"/>
    <property type="project" value="UniProtKB-UniRule"/>
</dbReference>
<dbReference type="EMBL" id="GL871285">
    <property type="protein sequence ID" value="EGC30986.1"/>
    <property type="molecule type" value="Genomic_DNA"/>
</dbReference>
<dbReference type="InterPro" id="IPR011009">
    <property type="entry name" value="Kinase-like_dom_sf"/>
</dbReference>
<feature type="compositionally biased region" description="Basic and acidic residues" evidence="8">
    <location>
        <begin position="35"/>
        <end position="44"/>
    </location>
</feature>
<name>F0ZYI8_DICPU</name>
<reference evidence="11" key="1">
    <citation type="journal article" date="2011" name="Genome Biol.">
        <title>Comparative genomics of the social amoebae Dictyostelium discoideum and Dictyostelium purpureum.</title>
        <authorList>
            <consortium name="US DOE Joint Genome Institute (JGI-PGF)"/>
            <person name="Sucgang R."/>
            <person name="Kuo A."/>
            <person name="Tian X."/>
            <person name="Salerno W."/>
            <person name="Parikh A."/>
            <person name="Feasley C.L."/>
            <person name="Dalin E."/>
            <person name="Tu H."/>
            <person name="Huang E."/>
            <person name="Barry K."/>
            <person name="Lindquist E."/>
            <person name="Shapiro H."/>
            <person name="Bruce D."/>
            <person name="Schmutz J."/>
            <person name="Salamov A."/>
            <person name="Fey P."/>
            <person name="Gaudet P."/>
            <person name="Anjard C."/>
            <person name="Babu M.M."/>
            <person name="Basu S."/>
            <person name="Bushmanova Y."/>
            <person name="van der Wel H."/>
            <person name="Katoh-Kurasawa M."/>
            <person name="Dinh C."/>
            <person name="Coutinho P.M."/>
            <person name="Saito T."/>
            <person name="Elias M."/>
            <person name="Schaap P."/>
            <person name="Kay R.R."/>
            <person name="Henrissat B."/>
            <person name="Eichinger L."/>
            <person name="Rivero F."/>
            <person name="Putnam N.H."/>
            <person name="West C.M."/>
            <person name="Loomis W.F."/>
            <person name="Chisholm R.L."/>
            <person name="Shaulsky G."/>
            <person name="Strassmann J.E."/>
            <person name="Queller D.C."/>
            <person name="Kuspa A."/>
            <person name="Grigoriev I.V."/>
        </authorList>
    </citation>
    <scope>NUCLEOTIDE SEQUENCE [LARGE SCALE GENOMIC DNA]</scope>
    <source>
        <strain evidence="11">QSDP1</strain>
    </source>
</reference>
<comment type="catalytic activity">
    <reaction evidence="5">
        <text>L-threonyl-[protein] + ATP = O-phospho-L-threonyl-[protein] + ADP + H(+)</text>
        <dbReference type="Rhea" id="RHEA:46608"/>
        <dbReference type="Rhea" id="RHEA-COMP:11060"/>
        <dbReference type="Rhea" id="RHEA-COMP:11605"/>
        <dbReference type="ChEBI" id="CHEBI:15378"/>
        <dbReference type="ChEBI" id="CHEBI:30013"/>
        <dbReference type="ChEBI" id="CHEBI:30616"/>
        <dbReference type="ChEBI" id="CHEBI:61977"/>
        <dbReference type="ChEBI" id="CHEBI:456216"/>
        <dbReference type="EC" id="2.7.11.1"/>
    </reaction>
</comment>
<evidence type="ECO:0000256" key="7">
    <source>
        <dbReference type="PROSITE-ProRule" id="PRU10141"/>
    </source>
</evidence>
<evidence type="ECO:0000256" key="2">
    <source>
        <dbReference type="ARBA" id="ARBA00022741"/>
    </source>
</evidence>
<comment type="catalytic activity">
    <reaction evidence="6">
        <text>L-seryl-[protein] + ATP = O-phospho-L-seryl-[protein] + ADP + H(+)</text>
        <dbReference type="Rhea" id="RHEA:17989"/>
        <dbReference type="Rhea" id="RHEA-COMP:9863"/>
        <dbReference type="Rhea" id="RHEA-COMP:11604"/>
        <dbReference type="ChEBI" id="CHEBI:15378"/>
        <dbReference type="ChEBI" id="CHEBI:29999"/>
        <dbReference type="ChEBI" id="CHEBI:30616"/>
        <dbReference type="ChEBI" id="CHEBI:83421"/>
        <dbReference type="ChEBI" id="CHEBI:456216"/>
        <dbReference type="EC" id="2.7.11.1"/>
    </reaction>
</comment>
<dbReference type="InParanoid" id="F0ZYI8"/>
<evidence type="ECO:0000259" key="9">
    <source>
        <dbReference type="PROSITE" id="PS50011"/>
    </source>
</evidence>
<dbReference type="Gene3D" id="3.30.200.20">
    <property type="entry name" value="Phosphorylase Kinase, domain 1"/>
    <property type="match status" value="1"/>
</dbReference>
<dbReference type="GO" id="GO:0004694">
    <property type="term" value="F:eukaryotic translation initiation factor 2alpha kinase activity"/>
    <property type="evidence" value="ECO:0000318"/>
    <property type="project" value="GO_Central"/>
</dbReference>
<dbReference type="PROSITE" id="PS00109">
    <property type="entry name" value="PROTEIN_KINASE_TYR"/>
    <property type="match status" value="1"/>
</dbReference>
<dbReference type="OMA" id="QMEFCKY"/>
<dbReference type="VEuPathDB" id="AmoebaDB:DICPUDRAFT_83097"/>